<dbReference type="InterPro" id="IPR000873">
    <property type="entry name" value="AMP-dep_synth/lig_dom"/>
</dbReference>
<dbReference type="SUPFAM" id="SSF56801">
    <property type="entry name" value="Acetyl-CoA synthetase-like"/>
    <property type="match status" value="1"/>
</dbReference>
<dbReference type="Gene3D" id="3.30.300.30">
    <property type="match status" value="1"/>
</dbReference>
<reference evidence="3" key="1">
    <citation type="submission" date="2019-12" db="EMBL/GenBank/DDBJ databases">
        <title>Actinomadura physcomitrii sp. nov., a novel actinomycete isolated from moss [Physcomitrium sphaericum (Ludw) Fuernr].</title>
        <authorList>
            <person name="Zhuang X."/>
        </authorList>
    </citation>
    <scope>NUCLEOTIDE SEQUENCE [LARGE SCALE GENOMIC DNA]</scope>
    <source>
        <strain evidence="3">LD22</strain>
    </source>
</reference>
<dbReference type="InterPro" id="IPR042099">
    <property type="entry name" value="ANL_N_sf"/>
</dbReference>
<evidence type="ECO:0000259" key="2">
    <source>
        <dbReference type="Pfam" id="PF13193"/>
    </source>
</evidence>
<dbReference type="RefSeq" id="WP_151595740.1">
    <property type="nucleotide sequence ID" value="NZ_WBMS02000018.1"/>
</dbReference>
<accession>A0A6I4MGA5</accession>
<evidence type="ECO:0000313" key="3">
    <source>
        <dbReference type="EMBL" id="MWA03194.1"/>
    </source>
</evidence>
<comment type="caution">
    <text evidence="3">The sequence shown here is derived from an EMBL/GenBank/DDBJ whole genome shotgun (WGS) entry which is preliminary data.</text>
</comment>
<dbReference type="Pfam" id="PF13193">
    <property type="entry name" value="AMP-binding_C"/>
    <property type="match status" value="1"/>
</dbReference>
<proteinExistence type="predicted"/>
<dbReference type="EMBL" id="WBMS02000018">
    <property type="protein sequence ID" value="MWA03194.1"/>
    <property type="molecule type" value="Genomic_DNA"/>
</dbReference>
<name>A0A6I4MGA5_9ACTN</name>
<gene>
    <name evidence="3" type="ORF">F8568_023010</name>
</gene>
<dbReference type="GO" id="GO:0016878">
    <property type="term" value="F:acid-thiol ligase activity"/>
    <property type="evidence" value="ECO:0007669"/>
    <property type="project" value="UniProtKB-ARBA"/>
</dbReference>
<keyword evidence="4" id="KW-1185">Reference proteome</keyword>
<organism evidence="3 4">
    <name type="scientific">Actinomadura physcomitrii</name>
    <dbReference type="NCBI Taxonomy" id="2650748"/>
    <lineage>
        <taxon>Bacteria</taxon>
        <taxon>Bacillati</taxon>
        <taxon>Actinomycetota</taxon>
        <taxon>Actinomycetes</taxon>
        <taxon>Streptosporangiales</taxon>
        <taxon>Thermomonosporaceae</taxon>
        <taxon>Actinomadura</taxon>
    </lineage>
</organism>
<dbReference type="Pfam" id="PF00501">
    <property type="entry name" value="AMP-binding"/>
    <property type="match status" value="1"/>
</dbReference>
<dbReference type="InterPro" id="IPR020845">
    <property type="entry name" value="AMP-binding_CS"/>
</dbReference>
<evidence type="ECO:0000313" key="4">
    <source>
        <dbReference type="Proteomes" id="UP000462055"/>
    </source>
</evidence>
<dbReference type="Proteomes" id="UP000462055">
    <property type="component" value="Unassembled WGS sequence"/>
</dbReference>
<dbReference type="Gene3D" id="3.40.50.12780">
    <property type="entry name" value="N-terminal domain of ligase-like"/>
    <property type="match status" value="1"/>
</dbReference>
<dbReference type="InterPro" id="IPR025110">
    <property type="entry name" value="AMP-bd_C"/>
</dbReference>
<dbReference type="PANTHER" id="PTHR43767">
    <property type="entry name" value="LONG-CHAIN-FATTY-ACID--COA LIGASE"/>
    <property type="match status" value="1"/>
</dbReference>
<protein>
    <submittedName>
        <fullName evidence="3">AMP-binding protein</fullName>
    </submittedName>
</protein>
<feature type="domain" description="AMP-dependent synthetase/ligase" evidence="1">
    <location>
        <begin position="6"/>
        <end position="364"/>
    </location>
</feature>
<dbReference type="InterPro" id="IPR050237">
    <property type="entry name" value="ATP-dep_AMP-bd_enzyme"/>
</dbReference>
<dbReference type="InterPro" id="IPR045851">
    <property type="entry name" value="AMP-bd_C_sf"/>
</dbReference>
<dbReference type="AlphaFoldDB" id="A0A6I4MGA5"/>
<sequence>MYPGRYARSKPDHPAMIMGESGARMTYAELDRRSVQLARWFDAQGLAADATVAVICENRVEWAEMIWAVTRSGRCCAPVNRNLGPAETAEVLRAAGASAALISRSRADALGETLGGVPGLRRTLVIDGDGGGARDAAGGYQAEVAAMPADPLPRERLGGRMMFSSGTTGTPKGIRHAGADVHPDEAPPHLGGYTDLFALDGDTVYLSPAPIYHTAPFRFVLAVTQLGGTVVCLERFDAVRALEAIEKYRVTHAQFVPTMLRRLVRLPDEVKRRYDLSSLRVAITGAATCPPELKLQIMDWWGPVLHELYGASESYGNCHIGPAEMARRPASVGRALRGTIHITGEDGAELAAGRVGTVWFEGTQRFEYRGDAAKTRDSVHPRGWRTVGDMGYLDEDGYLYITGRRDHMIISGGVNIQPQEAEDVLAGHPGVEDAAVIGVPDDEYGAVVKAVVVAAGDAAPREELAAELIGYCRDRLAHYKCPRSVDFVDSLPRGENGKLYKNRLLERYVS</sequence>
<dbReference type="PROSITE" id="PS00455">
    <property type="entry name" value="AMP_BINDING"/>
    <property type="match status" value="1"/>
</dbReference>
<dbReference type="PANTHER" id="PTHR43767:SF1">
    <property type="entry name" value="NONRIBOSOMAL PEPTIDE SYNTHASE PES1 (EUROFUNG)-RELATED"/>
    <property type="match status" value="1"/>
</dbReference>
<feature type="domain" description="AMP-binding enzyme C-terminal" evidence="2">
    <location>
        <begin position="420"/>
        <end position="498"/>
    </location>
</feature>
<evidence type="ECO:0000259" key="1">
    <source>
        <dbReference type="Pfam" id="PF00501"/>
    </source>
</evidence>